<feature type="domain" description="DUF2914" evidence="2">
    <location>
        <begin position="277"/>
        <end position="344"/>
    </location>
</feature>
<keyword evidence="1" id="KW-0812">Transmembrane</keyword>
<feature type="transmembrane region" description="Helical" evidence="1">
    <location>
        <begin position="132"/>
        <end position="150"/>
    </location>
</feature>
<comment type="caution">
    <text evidence="3">The sequence shown here is derived from an EMBL/GenBank/DDBJ whole genome shotgun (WGS) entry which is preliminary data.</text>
</comment>
<organism evidence="3 4">
    <name type="scientific">Candidatus Kaiserbacteria bacterium CG10_big_fil_rev_8_21_14_0_10_49_17</name>
    <dbReference type="NCBI Taxonomy" id="1974609"/>
    <lineage>
        <taxon>Bacteria</taxon>
        <taxon>Candidatus Kaiseribacteriota</taxon>
    </lineage>
</organism>
<feature type="transmembrane region" description="Helical" evidence="1">
    <location>
        <begin position="46"/>
        <end position="63"/>
    </location>
</feature>
<sequence>MTEKFKSLYAYAKLHRRHLPTVALIAGFLWDSLTLGRPDQLFDNAVILFYLTVAGVCIGLLTRHRERGSTSRLPIVLIFQFAIGNLSSGLFVLYGVSGTLVGNWPFLLFLAALLIGNEFLRDRYGKTTFRIIIFYVLLLSYLILSLPVALREMGAGVFLASGFLSVIFIAGFVVWLHFLAPKVVAASKSTITAWVATILVLFNILYFTHLIPPVPLALRDIGIYHFVERNPSGNYTVSFEKPKWFEFFKSSDRVFHRKVSEKAYCFSSVFAPARLTTPIYHVWEYYDEEEEKWVERSRISFGIIGGRDEGFRGFSENGVLTDGRWRCSVKTDRGALIGRRDFVVSRDTKAEVELIQAVR</sequence>
<feature type="transmembrane region" description="Helical" evidence="1">
    <location>
        <begin position="75"/>
        <end position="96"/>
    </location>
</feature>
<evidence type="ECO:0000259" key="2">
    <source>
        <dbReference type="Pfam" id="PF11141"/>
    </source>
</evidence>
<proteinExistence type="predicted"/>
<evidence type="ECO:0000313" key="4">
    <source>
        <dbReference type="Proteomes" id="UP000228809"/>
    </source>
</evidence>
<reference evidence="4" key="1">
    <citation type="submission" date="2017-09" db="EMBL/GenBank/DDBJ databases">
        <title>Depth-based differentiation of microbial function through sediment-hosted aquifers and enrichment of novel symbionts in the deep terrestrial subsurface.</title>
        <authorList>
            <person name="Probst A.J."/>
            <person name="Ladd B."/>
            <person name="Jarett J.K."/>
            <person name="Geller-Mcgrath D.E."/>
            <person name="Sieber C.M.K."/>
            <person name="Emerson J.B."/>
            <person name="Anantharaman K."/>
            <person name="Thomas B.C."/>
            <person name="Malmstrom R."/>
            <person name="Stieglmeier M."/>
            <person name="Klingl A."/>
            <person name="Woyke T."/>
            <person name="Ryan C.M."/>
            <person name="Banfield J.F."/>
        </authorList>
    </citation>
    <scope>NUCLEOTIDE SEQUENCE [LARGE SCALE GENOMIC DNA]</scope>
</reference>
<dbReference type="EMBL" id="PFBJ01000018">
    <property type="protein sequence ID" value="PIT90907.1"/>
    <property type="molecule type" value="Genomic_DNA"/>
</dbReference>
<evidence type="ECO:0000256" key="1">
    <source>
        <dbReference type="SAM" id="Phobius"/>
    </source>
</evidence>
<dbReference type="InterPro" id="IPR022606">
    <property type="entry name" value="DUF2914"/>
</dbReference>
<protein>
    <recommendedName>
        <fullName evidence="2">DUF2914 domain-containing protein</fullName>
    </recommendedName>
</protein>
<feature type="transmembrane region" description="Helical" evidence="1">
    <location>
        <begin position="102"/>
        <end position="120"/>
    </location>
</feature>
<evidence type="ECO:0000313" key="3">
    <source>
        <dbReference type="EMBL" id="PIT90907.1"/>
    </source>
</evidence>
<feature type="transmembrane region" description="Helical" evidence="1">
    <location>
        <begin position="156"/>
        <end position="179"/>
    </location>
</feature>
<dbReference type="AlphaFoldDB" id="A0A2M6WDN2"/>
<keyword evidence="1" id="KW-0472">Membrane</keyword>
<dbReference type="Proteomes" id="UP000228809">
    <property type="component" value="Unassembled WGS sequence"/>
</dbReference>
<keyword evidence="1" id="KW-1133">Transmembrane helix</keyword>
<name>A0A2M6WDN2_9BACT</name>
<gene>
    <name evidence="3" type="ORF">COU17_03040</name>
</gene>
<feature type="transmembrane region" description="Helical" evidence="1">
    <location>
        <begin position="191"/>
        <end position="211"/>
    </location>
</feature>
<dbReference type="Pfam" id="PF11141">
    <property type="entry name" value="DUF2914"/>
    <property type="match status" value="1"/>
</dbReference>
<accession>A0A2M6WDN2</accession>